<keyword evidence="6" id="KW-0520">NAD</keyword>
<dbReference type="SUPFAM" id="SSF51735">
    <property type="entry name" value="NAD(P)-binding Rossmann-fold domains"/>
    <property type="match status" value="1"/>
</dbReference>
<dbReference type="Gene3D" id="3.40.50.720">
    <property type="entry name" value="NAD(P)-binding Rossmann-like Domain"/>
    <property type="match status" value="1"/>
</dbReference>
<dbReference type="GO" id="GO:0046872">
    <property type="term" value="F:metal ion binding"/>
    <property type="evidence" value="ECO:0007669"/>
    <property type="project" value="UniProtKB-KW"/>
</dbReference>
<keyword evidence="9" id="KW-1185">Reference proteome</keyword>
<dbReference type="AlphaFoldDB" id="A0AAV9N986"/>
<evidence type="ECO:0000256" key="2">
    <source>
        <dbReference type="ARBA" id="ARBA00008072"/>
    </source>
</evidence>
<evidence type="ECO:0000256" key="6">
    <source>
        <dbReference type="ARBA" id="ARBA00023027"/>
    </source>
</evidence>
<dbReference type="Pfam" id="PF00107">
    <property type="entry name" value="ADH_zinc_N"/>
    <property type="match status" value="1"/>
</dbReference>
<dbReference type="InterPro" id="IPR036291">
    <property type="entry name" value="NAD(P)-bd_dom_sf"/>
</dbReference>
<evidence type="ECO:0000256" key="4">
    <source>
        <dbReference type="ARBA" id="ARBA00022833"/>
    </source>
</evidence>
<evidence type="ECO:0000259" key="7">
    <source>
        <dbReference type="Pfam" id="PF00107"/>
    </source>
</evidence>
<keyword evidence="4" id="KW-0862">Zinc</keyword>
<evidence type="ECO:0000313" key="9">
    <source>
        <dbReference type="Proteomes" id="UP001358417"/>
    </source>
</evidence>
<dbReference type="RefSeq" id="XP_064706119.1">
    <property type="nucleotide sequence ID" value="XM_064846509.1"/>
</dbReference>
<dbReference type="EMBL" id="JAVRRD010000014">
    <property type="protein sequence ID" value="KAK5052105.1"/>
    <property type="molecule type" value="Genomic_DNA"/>
</dbReference>
<dbReference type="GO" id="GO:0005737">
    <property type="term" value="C:cytoplasm"/>
    <property type="evidence" value="ECO:0007669"/>
    <property type="project" value="TreeGrafter"/>
</dbReference>
<evidence type="ECO:0000256" key="5">
    <source>
        <dbReference type="ARBA" id="ARBA00023002"/>
    </source>
</evidence>
<evidence type="ECO:0000256" key="3">
    <source>
        <dbReference type="ARBA" id="ARBA00022723"/>
    </source>
</evidence>
<feature type="domain" description="Alcohol dehydrogenase-like C-terminal" evidence="7">
    <location>
        <begin position="6"/>
        <end position="103"/>
    </location>
</feature>
<evidence type="ECO:0000256" key="1">
    <source>
        <dbReference type="ARBA" id="ARBA00001947"/>
    </source>
</evidence>
<keyword evidence="3" id="KW-0479">Metal-binding</keyword>
<dbReference type="GO" id="GO:0004022">
    <property type="term" value="F:alcohol dehydrogenase (NAD+) activity"/>
    <property type="evidence" value="ECO:0007669"/>
    <property type="project" value="TreeGrafter"/>
</dbReference>
<dbReference type="InterPro" id="IPR013149">
    <property type="entry name" value="ADH-like_C"/>
</dbReference>
<keyword evidence="5" id="KW-0560">Oxidoreductase</keyword>
<evidence type="ECO:0000313" key="8">
    <source>
        <dbReference type="EMBL" id="KAK5052105.1"/>
    </source>
</evidence>
<dbReference type="FunFam" id="3.40.50.720:FF:000039">
    <property type="entry name" value="Alcohol dehydrogenase AdhP"/>
    <property type="match status" value="1"/>
</dbReference>
<comment type="cofactor">
    <cofactor evidence="1">
        <name>Zn(2+)</name>
        <dbReference type="ChEBI" id="CHEBI:29105"/>
    </cofactor>
</comment>
<gene>
    <name evidence="8" type="ORF">LTR84_002909</name>
</gene>
<dbReference type="PANTHER" id="PTHR42940:SF3">
    <property type="entry name" value="ALCOHOL DEHYDROGENASE 1-RELATED"/>
    <property type="match status" value="1"/>
</dbReference>
<comment type="similarity">
    <text evidence="2">Belongs to the zinc-containing alcohol dehydrogenase family.</text>
</comment>
<dbReference type="GeneID" id="89971108"/>
<dbReference type="PANTHER" id="PTHR42940">
    <property type="entry name" value="ALCOHOL DEHYDROGENASE 1-RELATED"/>
    <property type="match status" value="1"/>
</dbReference>
<accession>A0AAV9N986</accession>
<organism evidence="8 9">
    <name type="scientific">Exophiala bonariae</name>
    <dbReference type="NCBI Taxonomy" id="1690606"/>
    <lineage>
        <taxon>Eukaryota</taxon>
        <taxon>Fungi</taxon>
        <taxon>Dikarya</taxon>
        <taxon>Ascomycota</taxon>
        <taxon>Pezizomycotina</taxon>
        <taxon>Eurotiomycetes</taxon>
        <taxon>Chaetothyriomycetidae</taxon>
        <taxon>Chaetothyriales</taxon>
        <taxon>Herpotrichiellaceae</taxon>
        <taxon>Exophiala</taxon>
    </lineage>
</organism>
<proteinExistence type="inferred from homology"/>
<comment type="caution">
    <text evidence="8">The sequence shown here is derived from an EMBL/GenBank/DDBJ whole genome shotgun (WGS) entry which is preliminary data.</text>
</comment>
<name>A0AAV9N986_9EURO</name>
<protein>
    <recommendedName>
        <fullName evidence="7">Alcohol dehydrogenase-like C-terminal domain-containing protein</fullName>
    </recommendedName>
</protein>
<reference evidence="8 9" key="1">
    <citation type="submission" date="2023-08" db="EMBL/GenBank/DDBJ databases">
        <title>Black Yeasts Isolated from many extreme environments.</title>
        <authorList>
            <person name="Coleine C."/>
            <person name="Stajich J.E."/>
            <person name="Selbmann L."/>
        </authorList>
    </citation>
    <scope>NUCLEOTIDE SEQUENCE [LARGE SCALE GENOMIC DNA]</scope>
    <source>
        <strain evidence="8 9">CCFEE 5792</strain>
    </source>
</reference>
<dbReference type="Proteomes" id="UP001358417">
    <property type="component" value="Unassembled WGS sequence"/>
</dbReference>
<sequence length="116" mass="12194">MWAGGGLGHFAVQYARVMGMRVIAVDEGDDKAVFCKELGAEEFIDFKKTPNIASQVQKITTHGAHAVIVFPAGKETYAAAPTYLRVGGTLVAIGLAPDPTTVAGAHPMLVIGNRLT</sequence>